<gene>
    <name evidence="1" type="ORF">B296_00036843</name>
</gene>
<dbReference type="EMBL" id="AMZH03004683">
    <property type="protein sequence ID" value="RRT68471.1"/>
    <property type="molecule type" value="Genomic_DNA"/>
</dbReference>
<reference evidence="1 2" key="1">
    <citation type="journal article" date="2014" name="Agronomy (Basel)">
        <title>A Draft Genome Sequence for Ensete ventricosum, the Drought-Tolerant Tree Against Hunger.</title>
        <authorList>
            <person name="Harrison J."/>
            <person name="Moore K.A."/>
            <person name="Paszkiewicz K."/>
            <person name="Jones T."/>
            <person name="Grant M."/>
            <person name="Ambacheew D."/>
            <person name="Muzemil S."/>
            <person name="Studholme D.J."/>
        </authorList>
    </citation>
    <scope>NUCLEOTIDE SEQUENCE [LARGE SCALE GENOMIC DNA]</scope>
</reference>
<evidence type="ECO:0000313" key="1">
    <source>
        <dbReference type="EMBL" id="RRT68471.1"/>
    </source>
</evidence>
<name>A0A426ZWX7_ENSVE</name>
<evidence type="ECO:0000313" key="2">
    <source>
        <dbReference type="Proteomes" id="UP000287651"/>
    </source>
</evidence>
<comment type="caution">
    <text evidence="1">The sequence shown here is derived from an EMBL/GenBank/DDBJ whole genome shotgun (WGS) entry which is preliminary data.</text>
</comment>
<dbReference type="Proteomes" id="UP000287651">
    <property type="component" value="Unassembled WGS sequence"/>
</dbReference>
<dbReference type="AlphaFoldDB" id="A0A426ZWX7"/>
<accession>A0A426ZWX7</accession>
<sequence length="118" mass="13246">MTLLTQIVTYYKHDQLSEVLNACERMHAHLTAAVVSNDPLFLQVSLQLSKIVVSHFVEEGYRCKANLLSLAQLVIPEVQELAPQKQSNLFGLATERLYTISGPCHRIGESHHLHKVAD</sequence>
<protein>
    <submittedName>
        <fullName evidence="1">Uncharacterized protein</fullName>
    </submittedName>
</protein>
<organism evidence="1 2">
    <name type="scientific">Ensete ventricosum</name>
    <name type="common">Abyssinian banana</name>
    <name type="synonym">Musa ensete</name>
    <dbReference type="NCBI Taxonomy" id="4639"/>
    <lineage>
        <taxon>Eukaryota</taxon>
        <taxon>Viridiplantae</taxon>
        <taxon>Streptophyta</taxon>
        <taxon>Embryophyta</taxon>
        <taxon>Tracheophyta</taxon>
        <taxon>Spermatophyta</taxon>
        <taxon>Magnoliopsida</taxon>
        <taxon>Liliopsida</taxon>
        <taxon>Zingiberales</taxon>
        <taxon>Musaceae</taxon>
        <taxon>Ensete</taxon>
    </lineage>
</organism>
<proteinExistence type="predicted"/>